<dbReference type="Proteomes" id="UP000540128">
    <property type="component" value="Unassembled WGS sequence"/>
</dbReference>
<feature type="transmembrane region" description="Helical" evidence="2">
    <location>
        <begin position="103"/>
        <end position="121"/>
    </location>
</feature>
<dbReference type="EMBL" id="JAANNT010000001">
    <property type="protein sequence ID" value="NUV27279.1"/>
    <property type="molecule type" value="Genomic_DNA"/>
</dbReference>
<keyword evidence="2" id="KW-0812">Transmembrane</keyword>
<sequence length="373" mass="39560">MGLQDETARPDGRKDPAVDRIGRRWPAYAGVVPWALLVLGIVMDLATPKEVSGGPLIVLACVASGVIMSFRATLRLVLVAFLAELLTGFWESGTAWAQQFVDLAYVVVAGALGLDLNRLVIRYGRRITEVRTVAESVQLALLPEPPVRLAGYDIAASYRAAQTEARIGGDLYAVHDSPWGLRVLIGDVRGKGMGAVSTVALLLGAFREAAEDVPTLEALGARLDRRLTREAPGLGEELEIEGFTTAVLAEFPHGGELVRLLNFGHPGPYLVAGGHVRELDAEVPNLPLGMSGFGQEVSPHQEFAFPPGSSLLLVTDGVTESRNPQGVFFDPVLGLEGMSCSSAKAAVNSLLARVDAWTGGVSTDDRAVLAVAH</sequence>
<organism evidence="4 5">
    <name type="scientific">Streptomyces odorifer</name>
    <dbReference type="NCBI Taxonomy" id="53450"/>
    <lineage>
        <taxon>Bacteria</taxon>
        <taxon>Bacillati</taxon>
        <taxon>Actinomycetota</taxon>
        <taxon>Actinomycetes</taxon>
        <taxon>Kitasatosporales</taxon>
        <taxon>Streptomycetaceae</taxon>
        <taxon>Streptomyces</taxon>
        <taxon>Streptomyces albidoflavus group</taxon>
    </lineage>
</organism>
<evidence type="ECO:0000313" key="5">
    <source>
        <dbReference type="Proteomes" id="UP000540128"/>
    </source>
</evidence>
<dbReference type="SMART" id="SM00331">
    <property type="entry name" value="PP2C_SIG"/>
    <property type="match status" value="1"/>
</dbReference>
<dbReference type="InterPro" id="IPR036457">
    <property type="entry name" value="PPM-type-like_dom_sf"/>
</dbReference>
<dbReference type="Gene3D" id="3.60.40.10">
    <property type="entry name" value="PPM-type phosphatase domain"/>
    <property type="match status" value="1"/>
</dbReference>
<comment type="caution">
    <text evidence="4">The sequence shown here is derived from an EMBL/GenBank/DDBJ whole genome shotgun (WGS) entry which is preliminary data.</text>
</comment>
<proteinExistence type="predicted"/>
<gene>
    <name evidence="4" type="ORF">G6W59_02790</name>
</gene>
<evidence type="ECO:0000256" key="2">
    <source>
        <dbReference type="SAM" id="Phobius"/>
    </source>
</evidence>
<feature type="transmembrane region" description="Helical" evidence="2">
    <location>
        <begin position="57"/>
        <end position="83"/>
    </location>
</feature>
<dbReference type="InterPro" id="IPR001932">
    <property type="entry name" value="PPM-type_phosphatase-like_dom"/>
</dbReference>
<feature type="transmembrane region" description="Helical" evidence="2">
    <location>
        <begin position="25"/>
        <end position="45"/>
    </location>
</feature>
<dbReference type="AlphaFoldDB" id="A0A7Y6C6U7"/>
<evidence type="ECO:0000256" key="1">
    <source>
        <dbReference type="ARBA" id="ARBA00022801"/>
    </source>
</evidence>
<keyword evidence="2" id="KW-1133">Transmembrane helix</keyword>
<feature type="domain" description="PPM-type phosphatase" evidence="3">
    <location>
        <begin position="153"/>
        <end position="373"/>
    </location>
</feature>
<dbReference type="GO" id="GO:0016791">
    <property type="term" value="F:phosphatase activity"/>
    <property type="evidence" value="ECO:0007669"/>
    <property type="project" value="TreeGrafter"/>
</dbReference>
<dbReference type="FunFam" id="3.60.40.10:FF:000058">
    <property type="entry name" value="Stage II sporulation protein E"/>
    <property type="match status" value="1"/>
</dbReference>
<name>A0A7Y6C6U7_9ACTN</name>
<reference evidence="4 5" key="1">
    <citation type="submission" date="2020-03" db="EMBL/GenBank/DDBJ databases">
        <title>Complete genome sequence of sixteen Streptomyces strains facilitates identification of candidate genes involved in plant growth-promotion in grain legumes and cereals.</title>
        <authorList>
            <person name="Gopalakrishnan S."/>
            <person name="Thakur V."/>
            <person name="Saxena R."/>
            <person name="Vadlamudi S."/>
            <person name="Purohit S."/>
            <person name="Kumar V."/>
            <person name="Rathore A."/>
            <person name="Chitikineni A."/>
            <person name="Varshney R.K."/>
        </authorList>
    </citation>
    <scope>NUCLEOTIDE SEQUENCE [LARGE SCALE GENOMIC DNA]</scope>
    <source>
        <strain evidence="4 5">KAI-180</strain>
    </source>
</reference>
<accession>A0A7Y6C6U7</accession>
<keyword evidence="2" id="KW-0472">Membrane</keyword>
<keyword evidence="1" id="KW-0378">Hydrolase</keyword>
<keyword evidence="5" id="KW-1185">Reference proteome</keyword>
<dbReference type="PANTHER" id="PTHR43156:SF2">
    <property type="entry name" value="STAGE II SPORULATION PROTEIN E"/>
    <property type="match status" value="1"/>
</dbReference>
<dbReference type="InterPro" id="IPR052016">
    <property type="entry name" value="Bact_Sigma-Reg"/>
</dbReference>
<protein>
    <submittedName>
        <fullName evidence="4">Serine/threonine-protein phosphatase</fullName>
    </submittedName>
</protein>
<dbReference type="Pfam" id="PF07228">
    <property type="entry name" value="SpoIIE"/>
    <property type="match status" value="1"/>
</dbReference>
<dbReference type="PANTHER" id="PTHR43156">
    <property type="entry name" value="STAGE II SPORULATION PROTEIN E-RELATED"/>
    <property type="match status" value="1"/>
</dbReference>
<evidence type="ECO:0000313" key="4">
    <source>
        <dbReference type="EMBL" id="NUV27279.1"/>
    </source>
</evidence>
<evidence type="ECO:0000259" key="3">
    <source>
        <dbReference type="SMART" id="SM00331"/>
    </source>
</evidence>